<feature type="transmembrane region" description="Helical" evidence="8">
    <location>
        <begin position="185"/>
        <end position="205"/>
    </location>
</feature>
<reference evidence="10 11" key="1">
    <citation type="submission" date="2020-08" db="EMBL/GenBank/DDBJ databases">
        <title>Genomic Encyclopedia of Type Strains, Phase IV (KMG-IV): sequencing the most valuable type-strain genomes for metagenomic binning, comparative biology and taxonomic classification.</title>
        <authorList>
            <person name="Goeker M."/>
        </authorList>
    </citation>
    <scope>NUCLEOTIDE SEQUENCE [LARGE SCALE GENOMIC DNA]</scope>
    <source>
        <strain evidence="10 11">DSM 17245</strain>
    </source>
</reference>
<dbReference type="Gene3D" id="1.10.3720.10">
    <property type="entry name" value="MetI-like"/>
    <property type="match status" value="1"/>
</dbReference>
<evidence type="ECO:0000256" key="7">
    <source>
        <dbReference type="ARBA" id="ARBA00023136"/>
    </source>
</evidence>
<dbReference type="InterPro" id="IPR043429">
    <property type="entry name" value="ArtM/GltK/GlnP/TcyL/YhdX-like"/>
</dbReference>
<dbReference type="InterPro" id="IPR000515">
    <property type="entry name" value="MetI-like"/>
</dbReference>
<keyword evidence="4 8" id="KW-0812">Transmembrane</keyword>
<evidence type="ECO:0000256" key="1">
    <source>
        <dbReference type="ARBA" id="ARBA00004651"/>
    </source>
</evidence>
<feature type="domain" description="ABC transmembrane type-1" evidence="9">
    <location>
        <begin position="14"/>
        <end position="205"/>
    </location>
</feature>
<dbReference type="RefSeq" id="WP_183683466.1">
    <property type="nucleotide sequence ID" value="NZ_JACHHH010000004.1"/>
</dbReference>
<dbReference type="GO" id="GO:0006865">
    <property type="term" value="P:amino acid transport"/>
    <property type="evidence" value="ECO:0007669"/>
    <property type="project" value="UniProtKB-KW"/>
</dbReference>
<dbReference type="PANTHER" id="PTHR30614">
    <property type="entry name" value="MEMBRANE COMPONENT OF AMINO ACID ABC TRANSPORTER"/>
    <property type="match status" value="1"/>
</dbReference>
<evidence type="ECO:0000313" key="10">
    <source>
        <dbReference type="EMBL" id="MBB6040983.1"/>
    </source>
</evidence>
<dbReference type="GO" id="GO:0043190">
    <property type="term" value="C:ATP-binding cassette (ABC) transporter complex"/>
    <property type="evidence" value="ECO:0007669"/>
    <property type="project" value="InterPro"/>
</dbReference>
<dbReference type="SUPFAM" id="SSF161098">
    <property type="entry name" value="MetI-like"/>
    <property type="match status" value="1"/>
</dbReference>
<dbReference type="Proteomes" id="UP000522163">
    <property type="component" value="Unassembled WGS sequence"/>
</dbReference>
<dbReference type="GO" id="GO:0022857">
    <property type="term" value="F:transmembrane transporter activity"/>
    <property type="evidence" value="ECO:0007669"/>
    <property type="project" value="InterPro"/>
</dbReference>
<comment type="similarity">
    <text evidence="8">Belongs to the binding-protein-dependent transport system permease family.</text>
</comment>
<proteinExistence type="inferred from homology"/>
<dbReference type="PANTHER" id="PTHR30614:SF0">
    <property type="entry name" value="L-CYSTINE TRANSPORT SYSTEM PERMEASE PROTEIN TCYL"/>
    <property type="match status" value="1"/>
</dbReference>
<keyword evidence="5" id="KW-0029">Amino-acid transport</keyword>
<dbReference type="GeneID" id="85014507"/>
<evidence type="ECO:0000256" key="8">
    <source>
        <dbReference type="RuleBase" id="RU363032"/>
    </source>
</evidence>
<dbReference type="Pfam" id="PF00528">
    <property type="entry name" value="BPD_transp_1"/>
    <property type="match status" value="1"/>
</dbReference>
<protein>
    <submittedName>
        <fullName evidence="10">Polar amino acid transport system permease protein</fullName>
    </submittedName>
</protein>
<accession>A0A7W9W201</accession>
<sequence length="216" mass="24755">MEWTVVLWKLGEGLLVSLGIFAITLLFSLPLGLLVAFGRMHKNPLISGIIKIYISFMRGTPLMLQLFMVYYGPYYIFKVSLHPGYRMTAVYIGFILNYAAYFAEIYRSGIQSMDRGQYEAAEILGYSKMQCFFRIILPQVWKKILPSITNEVISLVKDTSLAFSISVMEMFTQAKALSSSQSSMLPLIMAGVLYYIFNFVVAFIMEQMEKKMAYYQ</sequence>
<organism evidence="10 11">
    <name type="scientific">Oribacterium sinus</name>
    <dbReference type="NCBI Taxonomy" id="237576"/>
    <lineage>
        <taxon>Bacteria</taxon>
        <taxon>Bacillati</taxon>
        <taxon>Bacillota</taxon>
        <taxon>Clostridia</taxon>
        <taxon>Lachnospirales</taxon>
        <taxon>Lachnospiraceae</taxon>
        <taxon>Oribacterium</taxon>
    </lineage>
</organism>
<feature type="transmembrane region" description="Helical" evidence="8">
    <location>
        <begin position="49"/>
        <end position="72"/>
    </location>
</feature>
<dbReference type="InterPro" id="IPR035906">
    <property type="entry name" value="MetI-like_sf"/>
</dbReference>
<feature type="transmembrane region" description="Helical" evidence="8">
    <location>
        <begin position="84"/>
        <end position="103"/>
    </location>
</feature>
<evidence type="ECO:0000259" key="9">
    <source>
        <dbReference type="PROSITE" id="PS50928"/>
    </source>
</evidence>
<comment type="subcellular location">
    <subcellularLocation>
        <location evidence="1 8">Cell membrane</location>
        <topology evidence="1 8">Multi-pass membrane protein</topology>
    </subcellularLocation>
</comment>
<dbReference type="AlphaFoldDB" id="A0A7W9W201"/>
<gene>
    <name evidence="10" type="ORF">HNQ46_000955</name>
</gene>
<keyword evidence="2 8" id="KW-0813">Transport</keyword>
<dbReference type="PROSITE" id="PS50928">
    <property type="entry name" value="ABC_TM1"/>
    <property type="match status" value="1"/>
</dbReference>
<comment type="caution">
    <text evidence="10">The sequence shown here is derived from an EMBL/GenBank/DDBJ whole genome shotgun (WGS) entry which is preliminary data.</text>
</comment>
<evidence type="ECO:0000313" key="11">
    <source>
        <dbReference type="Proteomes" id="UP000522163"/>
    </source>
</evidence>
<keyword evidence="6 8" id="KW-1133">Transmembrane helix</keyword>
<feature type="transmembrane region" description="Helical" evidence="8">
    <location>
        <begin position="14"/>
        <end position="37"/>
    </location>
</feature>
<dbReference type="CDD" id="cd06261">
    <property type="entry name" value="TM_PBP2"/>
    <property type="match status" value="1"/>
</dbReference>
<evidence type="ECO:0000256" key="5">
    <source>
        <dbReference type="ARBA" id="ARBA00022970"/>
    </source>
</evidence>
<evidence type="ECO:0000256" key="2">
    <source>
        <dbReference type="ARBA" id="ARBA00022448"/>
    </source>
</evidence>
<evidence type="ECO:0000256" key="6">
    <source>
        <dbReference type="ARBA" id="ARBA00022989"/>
    </source>
</evidence>
<dbReference type="InterPro" id="IPR010065">
    <property type="entry name" value="AA_ABC_transptr_permease_3TM"/>
</dbReference>
<evidence type="ECO:0000256" key="3">
    <source>
        <dbReference type="ARBA" id="ARBA00022475"/>
    </source>
</evidence>
<dbReference type="EMBL" id="JACHHH010000004">
    <property type="protein sequence ID" value="MBB6040983.1"/>
    <property type="molecule type" value="Genomic_DNA"/>
</dbReference>
<name>A0A7W9W201_9FIRM</name>
<keyword evidence="3" id="KW-1003">Cell membrane</keyword>
<dbReference type="NCBIfam" id="TIGR01726">
    <property type="entry name" value="HEQRo_perm_3TM"/>
    <property type="match status" value="1"/>
</dbReference>
<evidence type="ECO:0000256" key="4">
    <source>
        <dbReference type="ARBA" id="ARBA00022692"/>
    </source>
</evidence>
<keyword evidence="7 8" id="KW-0472">Membrane</keyword>